<reference evidence="3" key="1">
    <citation type="submission" date="2023-10" db="EMBL/GenBank/DDBJ databases">
        <title>Genome assembly of Pristionchus species.</title>
        <authorList>
            <person name="Yoshida K."/>
            <person name="Sommer R.J."/>
        </authorList>
    </citation>
    <scope>NUCLEOTIDE SEQUENCE</scope>
    <source>
        <strain evidence="3">RS0144</strain>
    </source>
</reference>
<dbReference type="SMART" id="SM00306">
    <property type="entry name" value="HintN"/>
    <property type="match status" value="1"/>
</dbReference>
<evidence type="ECO:0000313" key="3">
    <source>
        <dbReference type="EMBL" id="GMS86889.1"/>
    </source>
</evidence>
<keyword evidence="4" id="KW-1185">Reference proteome</keyword>
<dbReference type="InterPro" id="IPR003587">
    <property type="entry name" value="Hint_dom_N"/>
</dbReference>
<dbReference type="Pfam" id="PF01079">
    <property type="entry name" value="Hint"/>
    <property type="match status" value="1"/>
</dbReference>
<dbReference type="PROSITE" id="PS50817">
    <property type="entry name" value="INTEIN_N_TER"/>
    <property type="match status" value="1"/>
</dbReference>
<feature type="domain" description="Hint" evidence="2">
    <location>
        <begin position="117"/>
        <end position="198"/>
    </location>
</feature>
<dbReference type="InterPro" id="IPR036844">
    <property type="entry name" value="Hint_dom_sf"/>
</dbReference>
<dbReference type="CDD" id="cd00081">
    <property type="entry name" value="Hint"/>
    <property type="match status" value="1"/>
</dbReference>
<dbReference type="InterPro" id="IPR001767">
    <property type="entry name" value="Hedgehog_Hint"/>
</dbReference>
<keyword evidence="1" id="KW-0217">Developmental protein</keyword>
<sequence>LQYDVSIRRMPYADLLEPGVSSKIPKAEAAAQAFQGPNVAVDQPLPLPGQNGVLEEVGRLSIVSFYHIPTFQPVPPPPPQPPIAFQAPSFVPQPAPQYYSPAAAYYGAGGGGGGNAQWCFTADMTVELADGTTKRMDDLNKLDWVLTANEDQLVYEPIDYWMHRIPDQEAEFNEFEMEDGSTIKLTDKHYIYKGDCSRLS</sequence>
<name>A0AAV5T2Y1_9BILA</name>
<evidence type="ECO:0000256" key="1">
    <source>
        <dbReference type="ARBA" id="ARBA00022473"/>
    </source>
</evidence>
<dbReference type="InterPro" id="IPR052140">
    <property type="entry name" value="Dev_Signal_Hedgehog-like"/>
</dbReference>
<dbReference type="Gene3D" id="2.170.16.10">
    <property type="entry name" value="Hedgehog/Intein (Hint) domain"/>
    <property type="match status" value="1"/>
</dbReference>
<protein>
    <recommendedName>
        <fullName evidence="2">Hint domain-containing protein</fullName>
    </recommendedName>
</protein>
<dbReference type="SUPFAM" id="SSF51294">
    <property type="entry name" value="Hedgehog/intein (Hint) domain"/>
    <property type="match status" value="1"/>
</dbReference>
<comment type="caution">
    <text evidence="3">The sequence shown here is derived from an EMBL/GenBank/DDBJ whole genome shotgun (WGS) entry which is preliminary data.</text>
</comment>
<feature type="non-terminal residue" evidence="3">
    <location>
        <position position="1"/>
    </location>
</feature>
<dbReference type="PANTHER" id="PTHR46706:SF12">
    <property type="entry name" value="PROTEIN QUA-1-RELATED"/>
    <property type="match status" value="1"/>
</dbReference>
<dbReference type="PANTHER" id="PTHR46706">
    <property type="entry name" value="PROTEIN QUA-1-RELATED"/>
    <property type="match status" value="1"/>
</dbReference>
<dbReference type="GO" id="GO:0016540">
    <property type="term" value="P:protein autoprocessing"/>
    <property type="evidence" value="ECO:0007669"/>
    <property type="project" value="InterPro"/>
</dbReference>
<dbReference type="GO" id="GO:0016539">
    <property type="term" value="P:intein-mediated protein splicing"/>
    <property type="evidence" value="ECO:0007669"/>
    <property type="project" value="InterPro"/>
</dbReference>
<dbReference type="EMBL" id="BTSX01000002">
    <property type="protein sequence ID" value="GMS86889.1"/>
    <property type="molecule type" value="Genomic_DNA"/>
</dbReference>
<accession>A0AAV5T2Y1</accession>
<organism evidence="3 4">
    <name type="scientific">Pristionchus entomophagus</name>
    <dbReference type="NCBI Taxonomy" id="358040"/>
    <lineage>
        <taxon>Eukaryota</taxon>
        <taxon>Metazoa</taxon>
        <taxon>Ecdysozoa</taxon>
        <taxon>Nematoda</taxon>
        <taxon>Chromadorea</taxon>
        <taxon>Rhabditida</taxon>
        <taxon>Rhabditina</taxon>
        <taxon>Diplogasteromorpha</taxon>
        <taxon>Diplogasteroidea</taxon>
        <taxon>Neodiplogasteridae</taxon>
        <taxon>Pristionchus</taxon>
    </lineage>
</organism>
<gene>
    <name evidence="3" type="ORF">PENTCL1PPCAC_9064</name>
</gene>
<evidence type="ECO:0000313" key="4">
    <source>
        <dbReference type="Proteomes" id="UP001432027"/>
    </source>
</evidence>
<proteinExistence type="predicted"/>
<dbReference type="Proteomes" id="UP001432027">
    <property type="component" value="Unassembled WGS sequence"/>
</dbReference>
<evidence type="ECO:0000259" key="2">
    <source>
        <dbReference type="SMART" id="SM00306"/>
    </source>
</evidence>
<dbReference type="AlphaFoldDB" id="A0AAV5T2Y1"/>
<dbReference type="InterPro" id="IPR006141">
    <property type="entry name" value="Intein_N"/>
</dbReference>